<evidence type="ECO:0000256" key="2">
    <source>
        <dbReference type="ARBA" id="ARBA00010701"/>
    </source>
</evidence>
<reference evidence="8" key="1">
    <citation type="submission" date="2016-06" db="UniProtKB">
        <authorList>
            <consortium name="WormBaseParasite"/>
        </authorList>
    </citation>
    <scope>IDENTIFICATION</scope>
</reference>
<dbReference type="SUPFAM" id="SSF53474">
    <property type="entry name" value="alpha/beta-Hydrolases"/>
    <property type="match status" value="1"/>
</dbReference>
<organism evidence="8">
    <name type="scientific">Soboliphyme baturini</name>
    <dbReference type="NCBI Taxonomy" id="241478"/>
    <lineage>
        <taxon>Eukaryota</taxon>
        <taxon>Metazoa</taxon>
        <taxon>Ecdysozoa</taxon>
        <taxon>Nematoda</taxon>
        <taxon>Enoplea</taxon>
        <taxon>Dorylaimia</taxon>
        <taxon>Dioctophymatida</taxon>
        <taxon>Dioctophymatoidea</taxon>
        <taxon>Soboliphymatidae</taxon>
        <taxon>Soboliphyme</taxon>
    </lineage>
</organism>
<reference evidence="6 7" key="2">
    <citation type="submission" date="2018-11" db="EMBL/GenBank/DDBJ databases">
        <authorList>
            <consortium name="Pathogen Informatics"/>
        </authorList>
    </citation>
    <scope>NUCLEOTIDE SEQUENCE [LARGE SCALE GENOMIC DNA]</scope>
</reference>
<dbReference type="GO" id="GO:0005615">
    <property type="term" value="C:extracellular space"/>
    <property type="evidence" value="ECO:0007669"/>
    <property type="project" value="TreeGrafter"/>
</dbReference>
<evidence type="ECO:0000259" key="5">
    <source>
        <dbReference type="Pfam" id="PF00151"/>
    </source>
</evidence>
<protein>
    <submittedName>
        <fullName evidence="8">Lipase domain-containing protein</fullName>
    </submittedName>
</protein>
<evidence type="ECO:0000313" key="8">
    <source>
        <dbReference type="WBParaSite" id="SBAD_0000979501-mRNA-1"/>
    </source>
</evidence>
<accession>A0A183J0Q3</accession>
<comment type="subcellular location">
    <subcellularLocation>
        <location evidence="1">Secreted</location>
    </subcellularLocation>
</comment>
<dbReference type="AlphaFoldDB" id="A0A183J0Q3"/>
<comment type="similarity">
    <text evidence="2 4">Belongs to the AB hydrolase superfamily. Lipase family.</text>
</comment>
<dbReference type="Pfam" id="PF00151">
    <property type="entry name" value="Lipase"/>
    <property type="match status" value="1"/>
</dbReference>
<sequence length="266" mass="29827">GHKVAYIEWEEGSQFPFYDIAIENVPIVGKGIARFVKHAPEISPANLTCIGFSLGAHVCGFVGKALRNLYRIIGLDPAGPEFDEIPHAKRLREGDASFVECIHTDATFGTTEAVCDQDFFANEGHDQKLCENDLSSEEYLSNMIDQMTCSHSLAHEIFIQSIRDYEENGTGCRFTSVPCSSEKLLHKGHCFKCRKNTATLPAAGFEARQTNTHWQGRFYFATTFIKENLCGSLYSIKLKADKSVKGQILLNVQREDGHSYEIEFQE</sequence>
<dbReference type="EMBL" id="UZAM01012737">
    <property type="protein sequence ID" value="VDP23240.1"/>
    <property type="molecule type" value="Genomic_DNA"/>
</dbReference>
<name>A0A183J0Q3_9BILA</name>
<feature type="domain" description="Lipase" evidence="5">
    <location>
        <begin position="4"/>
        <end position="222"/>
    </location>
</feature>
<keyword evidence="3" id="KW-0964">Secreted</keyword>
<evidence type="ECO:0000256" key="1">
    <source>
        <dbReference type="ARBA" id="ARBA00004613"/>
    </source>
</evidence>
<proteinExistence type="inferred from homology"/>
<dbReference type="InterPro" id="IPR029058">
    <property type="entry name" value="AB_hydrolase_fold"/>
</dbReference>
<dbReference type="Gene3D" id="3.40.50.1820">
    <property type="entry name" value="alpha/beta hydrolase"/>
    <property type="match status" value="1"/>
</dbReference>
<evidence type="ECO:0000313" key="7">
    <source>
        <dbReference type="Proteomes" id="UP000270296"/>
    </source>
</evidence>
<evidence type="ECO:0000256" key="4">
    <source>
        <dbReference type="RuleBase" id="RU004262"/>
    </source>
</evidence>
<evidence type="ECO:0000313" key="6">
    <source>
        <dbReference type="EMBL" id="VDP23240.1"/>
    </source>
</evidence>
<dbReference type="PANTHER" id="PTHR11610">
    <property type="entry name" value="LIPASE"/>
    <property type="match status" value="1"/>
</dbReference>
<dbReference type="Proteomes" id="UP000270296">
    <property type="component" value="Unassembled WGS sequence"/>
</dbReference>
<evidence type="ECO:0000256" key="3">
    <source>
        <dbReference type="ARBA" id="ARBA00022525"/>
    </source>
</evidence>
<dbReference type="WBParaSite" id="SBAD_0000979501-mRNA-1">
    <property type="protein sequence ID" value="SBAD_0000979501-mRNA-1"/>
    <property type="gene ID" value="SBAD_0000979501"/>
</dbReference>
<dbReference type="OrthoDB" id="199913at2759"/>
<gene>
    <name evidence="6" type="ORF">SBAD_LOCUS9451</name>
</gene>
<dbReference type="GO" id="GO:0016042">
    <property type="term" value="P:lipid catabolic process"/>
    <property type="evidence" value="ECO:0007669"/>
    <property type="project" value="TreeGrafter"/>
</dbReference>
<dbReference type="InterPro" id="IPR000734">
    <property type="entry name" value="TAG_lipase"/>
</dbReference>
<dbReference type="GO" id="GO:0016298">
    <property type="term" value="F:lipase activity"/>
    <property type="evidence" value="ECO:0007669"/>
    <property type="project" value="InterPro"/>
</dbReference>
<keyword evidence="7" id="KW-1185">Reference proteome</keyword>
<dbReference type="InterPro" id="IPR013818">
    <property type="entry name" value="Lipase"/>
</dbReference>